<comment type="caution">
    <text evidence="1">The sequence shown here is derived from an EMBL/GenBank/DDBJ whole genome shotgun (WGS) entry which is preliminary data.</text>
</comment>
<keyword evidence="2" id="KW-1185">Reference proteome</keyword>
<name>A0ACC1TD39_9APHY</name>
<proteinExistence type="predicted"/>
<reference evidence="1" key="1">
    <citation type="submission" date="2022-07" db="EMBL/GenBank/DDBJ databases">
        <title>Genome Sequence of Phlebia brevispora.</title>
        <authorList>
            <person name="Buettner E."/>
        </authorList>
    </citation>
    <scope>NUCLEOTIDE SEQUENCE</scope>
    <source>
        <strain evidence="1">MPL23</strain>
    </source>
</reference>
<evidence type="ECO:0000313" key="1">
    <source>
        <dbReference type="EMBL" id="KAJ3558656.1"/>
    </source>
</evidence>
<protein>
    <submittedName>
        <fullName evidence="1">Uncharacterized protein</fullName>
    </submittedName>
</protein>
<gene>
    <name evidence="1" type="ORF">NM688_g791</name>
</gene>
<evidence type="ECO:0000313" key="2">
    <source>
        <dbReference type="Proteomes" id="UP001148662"/>
    </source>
</evidence>
<dbReference type="Proteomes" id="UP001148662">
    <property type="component" value="Unassembled WGS sequence"/>
</dbReference>
<accession>A0ACC1TD39</accession>
<dbReference type="EMBL" id="JANHOG010000074">
    <property type="protein sequence ID" value="KAJ3558656.1"/>
    <property type="molecule type" value="Genomic_DNA"/>
</dbReference>
<sequence length="101" mass="11133">MADNSENPIPEQRTSAAQPGFLSSILAPGSSLHPSFLLVLDIAFSLLLCVFLALLILTRGNVHVLILIGIETCLWASVKWFVYELKKTDTETSEDSKTKQE</sequence>
<organism evidence="1 2">
    <name type="scientific">Phlebia brevispora</name>
    <dbReference type="NCBI Taxonomy" id="194682"/>
    <lineage>
        <taxon>Eukaryota</taxon>
        <taxon>Fungi</taxon>
        <taxon>Dikarya</taxon>
        <taxon>Basidiomycota</taxon>
        <taxon>Agaricomycotina</taxon>
        <taxon>Agaricomycetes</taxon>
        <taxon>Polyporales</taxon>
        <taxon>Meruliaceae</taxon>
        <taxon>Phlebia</taxon>
    </lineage>
</organism>